<proteinExistence type="predicted"/>
<evidence type="ECO:0000313" key="2">
    <source>
        <dbReference type="EMBL" id="SDM05239.1"/>
    </source>
</evidence>
<keyword evidence="1" id="KW-0472">Membrane</keyword>
<dbReference type="EMBL" id="FNHL01000001">
    <property type="protein sequence ID" value="SDM05239.1"/>
    <property type="molecule type" value="Genomic_DNA"/>
</dbReference>
<keyword evidence="1" id="KW-1133">Transmembrane helix</keyword>
<dbReference type="AlphaFoldDB" id="A0A1G9Q2M1"/>
<feature type="transmembrane region" description="Helical" evidence="1">
    <location>
        <begin position="82"/>
        <end position="102"/>
    </location>
</feature>
<organism evidence="2 3">
    <name type="scientific">Halogranum gelatinilyticum</name>
    <dbReference type="NCBI Taxonomy" id="660521"/>
    <lineage>
        <taxon>Archaea</taxon>
        <taxon>Methanobacteriati</taxon>
        <taxon>Methanobacteriota</taxon>
        <taxon>Stenosarchaea group</taxon>
        <taxon>Halobacteria</taxon>
        <taxon>Halobacteriales</taxon>
        <taxon>Haloferacaceae</taxon>
    </lineage>
</organism>
<sequence length="107" mass="12166">MARYNIRRPSGDDVSALTSLPTDRIRERYPNSERYARRMGELLREGAMAARETDQYHQLGDRMIDSIAQAFPEEYQARRRSLMVRSFAAGAAVGGIAVGYLVRRLSK</sequence>
<dbReference type="OrthoDB" id="303206at2157"/>
<gene>
    <name evidence="2" type="ORF">SAMN04487949_0660</name>
</gene>
<protein>
    <submittedName>
        <fullName evidence="2">Uncharacterized protein</fullName>
    </submittedName>
</protein>
<dbReference type="Proteomes" id="UP000199451">
    <property type="component" value="Unassembled WGS sequence"/>
</dbReference>
<dbReference type="RefSeq" id="WP_089694030.1">
    <property type="nucleotide sequence ID" value="NZ_FNHL01000001.1"/>
</dbReference>
<evidence type="ECO:0000256" key="1">
    <source>
        <dbReference type="SAM" id="Phobius"/>
    </source>
</evidence>
<accession>A0A1G9Q2M1</accession>
<evidence type="ECO:0000313" key="3">
    <source>
        <dbReference type="Proteomes" id="UP000199451"/>
    </source>
</evidence>
<reference evidence="3" key="1">
    <citation type="submission" date="2016-10" db="EMBL/GenBank/DDBJ databases">
        <authorList>
            <person name="Varghese N."/>
            <person name="Submissions S."/>
        </authorList>
    </citation>
    <scope>NUCLEOTIDE SEQUENCE [LARGE SCALE GENOMIC DNA]</scope>
    <source>
        <strain evidence="3">CGMCC 1.10119</strain>
    </source>
</reference>
<keyword evidence="1" id="KW-0812">Transmembrane</keyword>
<name>A0A1G9Q2M1_9EURY</name>
<keyword evidence="3" id="KW-1185">Reference proteome</keyword>